<accession>A0A1S6HS15</accession>
<keyword evidence="1" id="KW-0732">Signal</keyword>
<feature type="signal peptide" evidence="1">
    <location>
        <begin position="1"/>
        <end position="18"/>
    </location>
</feature>
<evidence type="ECO:0000256" key="1">
    <source>
        <dbReference type="SAM" id="SignalP"/>
    </source>
</evidence>
<feature type="chain" id="PRO_5013091406" evidence="1">
    <location>
        <begin position="19"/>
        <end position="154"/>
    </location>
</feature>
<dbReference type="AlphaFoldDB" id="A0A1S6HS15"/>
<protein>
    <submittedName>
        <fullName evidence="2">Uncharacterized protein</fullName>
    </submittedName>
</protein>
<proteinExistence type="predicted"/>
<dbReference type="KEGG" id="spsw:Sps_03148"/>
<reference evidence="2 3" key="1">
    <citation type="submission" date="2016-03" db="EMBL/GenBank/DDBJ databases">
        <title>Complete genome sequence of Shewanella psychrophila WP2, a deep sea bacterium isolated from west Pacific sediment.</title>
        <authorList>
            <person name="Xu G."/>
            <person name="Jian H."/>
        </authorList>
    </citation>
    <scope>NUCLEOTIDE SEQUENCE [LARGE SCALE GENOMIC DNA]</scope>
    <source>
        <strain evidence="2 3">WP2</strain>
    </source>
</reference>
<evidence type="ECO:0000313" key="2">
    <source>
        <dbReference type="EMBL" id="AQS38291.1"/>
    </source>
</evidence>
<dbReference type="STRING" id="225848.Sps_03148"/>
<dbReference type="OrthoDB" id="5786920at2"/>
<dbReference type="Proteomes" id="UP000189545">
    <property type="component" value="Chromosome"/>
</dbReference>
<sequence length="154" mass="16890">MRAFIFAICTLFVGFVQASVYTEGALVAPIVLQDQFEHEVTVTSATEVLLFSRNMKGGDIIKEALEKLQADNQQGLDNLVYVADISGMPSLIAKFVAIPQMKDLPFSMGLDREGDVTKVLPGEKDKATLIRLDKLKIVDVVIFDSSEALLKALK</sequence>
<keyword evidence="3" id="KW-1185">Reference proteome</keyword>
<dbReference type="EMBL" id="CP014782">
    <property type="protein sequence ID" value="AQS38291.1"/>
    <property type="molecule type" value="Genomic_DNA"/>
</dbReference>
<gene>
    <name evidence="2" type="ORF">Sps_03148</name>
</gene>
<organism evidence="2 3">
    <name type="scientific">Shewanella psychrophila</name>
    <dbReference type="NCBI Taxonomy" id="225848"/>
    <lineage>
        <taxon>Bacteria</taxon>
        <taxon>Pseudomonadati</taxon>
        <taxon>Pseudomonadota</taxon>
        <taxon>Gammaproteobacteria</taxon>
        <taxon>Alteromonadales</taxon>
        <taxon>Shewanellaceae</taxon>
        <taxon>Shewanella</taxon>
    </lineage>
</organism>
<dbReference type="RefSeq" id="WP_077753355.1">
    <property type="nucleotide sequence ID" value="NZ_CP014782.1"/>
</dbReference>
<evidence type="ECO:0000313" key="3">
    <source>
        <dbReference type="Proteomes" id="UP000189545"/>
    </source>
</evidence>
<name>A0A1S6HS15_9GAMM</name>